<dbReference type="EMBL" id="CP083685">
    <property type="protein sequence ID" value="UYU90401.1"/>
    <property type="molecule type" value="Genomic_DNA"/>
</dbReference>
<proteinExistence type="predicted"/>
<sequence length="51" mass="5877">MITEELKKRVTEFVEMEQRSGSIQLMTAEYVARCMQIVKEDAAEALEAIKK</sequence>
<accession>A0A679HN73</accession>
<gene>
    <name evidence="1" type="ORF">BatF92_22400</name>
    <name evidence="2" type="ORF">KQP74_21095</name>
</gene>
<reference evidence="2" key="2">
    <citation type="submission" date="2021-06" db="EMBL/GenBank/DDBJ databases">
        <title>Interrogation of the integrated mobile genetic elements in gut-associated Bacteroides with a consensus prediction approach.</title>
        <authorList>
            <person name="Campbell D.E."/>
            <person name="Leigh J.R."/>
            <person name="Kim T."/>
            <person name="England W."/>
            <person name="Whitaker R.J."/>
            <person name="Degnan P.H."/>
        </authorList>
    </citation>
    <scope>NUCLEOTIDE SEQUENCE</scope>
    <source>
        <strain evidence="2">VPI-3443</strain>
    </source>
</reference>
<reference evidence="1 3" key="1">
    <citation type="submission" date="2020-02" db="EMBL/GenBank/DDBJ databases">
        <title>Whole-genome sequencing and comparative analysis of the genomes of Bacteroides thetaiotaomicron and Escherichia coli isolated from a healthy resident in Vietnam.</title>
        <authorList>
            <person name="Mohsin M."/>
            <person name="Tanaka K."/>
            <person name="Kawahara R."/>
            <person name="Kondo S."/>
            <person name="Noguchi H."/>
            <person name="Motooka D."/>
            <person name="Nakamura S."/>
            <person name="Khong D.T."/>
            <person name="Nguyen T.N."/>
            <person name="Tran H.T."/>
            <person name="Yamamoto Y."/>
        </authorList>
    </citation>
    <scope>NUCLEOTIDE SEQUENCE [LARGE SCALE GENOMIC DNA]</scope>
    <source>
        <strain evidence="1 3">F9-2</strain>
    </source>
</reference>
<dbReference type="Proteomes" id="UP001162960">
    <property type="component" value="Chromosome"/>
</dbReference>
<evidence type="ECO:0000313" key="2">
    <source>
        <dbReference type="EMBL" id="UYU90401.1"/>
    </source>
</evidence>
<protein>
    <submittedName>
        <fullName evidence="1">Uncharacterized protein</fullName>
    </submittedName>
</protein>
<dbReference type="RefSeq" id="WP_022471246.1">
    <property type="nucleotide sequence ID" value="NZ_AP022660.1"/>
</dbReference>
<organism evidence="1 3">
    <name type="scientific">Bacteroides thetaiotaomicron</name>
    <dbReference type="NCBI Taxonomy" id="818"/>
    <lineage>
        <taxon>Bacteria</taxon>
        <taxon>Pseudomonadati</taxon>
        <taxon>Bacteroidota</taxon>
        <taxon>Bacteroidia</taxon>
        <taxon>Bacteroidales</taxon>
        <taxon>Bacteroidaceae</taxon>
        <taxon>Bacteroides</taxon>
    </lineage>
</organism>
<evidence type="ECO:0000313" key="1">
    <source>
        <dbReference type="EMBL" id="BCA50298.1"/>
    </source>
</evidence>
<evidence type="ECO:0000313" key="3">
    <source>
        <dbReference type="Proteomes" id="UP000500882"/>
    </source>
</evidence>
<dbReference type="Proteomes" id="UP000500882">
    <property type="component" value="Chromosome"/>
</dbReference>
<name>A0A679HN73_BACT4</name>
<dbReference type="AlphaFoldDB" id="A0A679HN73"/>
<dbReference type="EMBL" id="AP022660">
    <property type="protein sequence ID" value="BCA50298.1"/>
    <property type="molecule type" value="Genomic_DNA"/>
</dbReference>